<evidence type="ECO:0000313" key="4">
    <source>
        <dbReference type="Proteomes" id="UP000727993"/>
    </source>
</evidence>
<gene>
    <name evidence="3" type="ORF">IPN02_12810</name>
</gene>
<dbReference type="GO" id="GO:0003677">
    <property type="term" value="F:DNA binding"/>
    <property type="evidence" value="ECO:0007669"/>
    <property type="project" value="UniProtKB-UniRule"/>
</dbReference>
<dbReference type="EMBL" id="JADJZA010000007">
    <property type="protein sequence ID" value="MBK9297684.1"/>
    <property type="molecule type" value="Genomic_DNA"/>
</dbReference>
<name>A0A936NDK8_9ACTN</name>
<accession>A0A936NDK8</accession>
<feature type="domain" description="SpoVT-AbrB" evidence="2">
    <location>
        <begin position="1"/>
        <end position="34"/>
    </location>
</feature>
<dbReference type="PROSITE" id="PS51740">
    <property type="entry name" value="SPOVT_ABRB"/>
    <property type="match status" value="1"/>
</dbReference>
<keyword evidence="1 3" id="KW-0238">DNA-binding</keyword>
<sequence length="73" mass="7938">MVIPKQLRDVVGLVPGKVEVTVDGAALRIEPLVDSELDETNGLELVDGRLVIPASGMKLDDALVDEMRRADQR</sequence>
<dbReference type="AlphaFoldDB" id="A0A936NDK8"/>
<evidence type="ECO:0000313" key="3">
    <source>
        <dbReference type="EMBL" id="MBK9297684.1"/>
    </source>
</evidence>
<evidence type="ECO:0000259" key="2">
    <source>
        <dbReference type="PROSITE" id="PS51740"/>
    </source>
</evidence>
<evidence type="ECO:0000256" key="1">
    <source>
        <dbReference type="PROSITE-ProRule" id="PRU01076"/>
    </source>
</evidence>
<comment type="caution">
    <text evidence="3">The sequence shown here is derived from an EMBL/GenBank/DDBJ whole genome shotgun (WGS) entry which is preliminary data.</text>
</comment>
<dbReference type="InterPro" id="IPR007159">
    <property type="entry name" value="SpoVT-AbrB_dom"/>
</dbReference>
<organism evidence="3 4">
    <name type="scientific">Candidatus Neomicrothrix subdominans</name>
    <dbReference type="NCBI Taxonomy" id="2954438"/>
    <lineage>
        <taxon>Bacteria</taxon>
        <taxon>Bacillati</taxon>
        <taxon>Actinomycetota</taxon>
        <taxon>Acidimicrobiia</taxon>
        <taxon>Acidimicrobiales</taxon>
        <taxon>Microthrixaceae</taxon>
        <taxon>Candidatus Neomicrothrix</taxon>
    </lineage>
</organism>
<dbReference type="Proteomes" id="UP000727993">
    <property type="component" value="Unassembled WGS sequence"/>
</dbReference>
<reference evidence="3 4" key="1">
    <citation type="submission" date="2020-10" db="EMBL/GenBank/DDBJ databases">
        <title>Connecting structure to function with the recovery of over 1000 high-quality activated sludge metagenome-assembled genomes encoding full-length rRNA genes using long-read sequencing.</title>
        <authorList>
            <person name="Singleton C.M."/>
            <person name="Petriglieri F."/>
            <person name="Kristensen J.M."/>
            <person name="Kirkegaard R.H."/>
            <person name="Michaelsen T.Y."/>
            <person name="Andersen M.H."/>
            <person name="Karst S.M."/>
            <person name="Dueholm M.S."/>
            <person name="Nielsen P.H."/>
            <person name="Albertsen M."/>
        </authorList>
    </citation>
    <scope>NUCLEOTIDE SEQUENCE [LARGE SCALE GENOMIC DNA]</scope>
    <source>
        <strain evidence="3">Lyne_18-Q3-R50-59_MAXAC.006</strain>
    </source>
</reference>
<proteinExistence type="predicted"/>
<protein>
    <submittedName>
        <fullName evidence="3">AbrB/MazE/SpoVT family DNA-binding domain-containing protein</fullName>
    </submittedName>
</protein>